<reference evidence="1" key="2">
    <citation type="journal article" date="2015" name="Data Brief">
        <title>Shoot transcriptome of the giant reed, Arundo donax.</title>
        <authorList>
            <person name="Barrero R.A."/>
            <person name="Guerrero F.D."/>
            <person name="Moolhuijzen P."/>
            <person name="Goolsby J.A."/>
            <person name="Tidwell J."/>
            <person name="Bellgard S.E."/>
            <person name="Bellgard M.I."/>
        </authorList>
    </citation>
    <scope>NUCLEOTIDE SEQUENCE</scope>
    <source>
        <tissue evidence="1">Shoot tissue taken approximately 20 cm above the soil surface</tissue>
    </source>
</reference>
<dbReference type="AlphaFoldDB" id="A0A0A9HZI4"/>
<protein>
    <submittedName>
        <fullName evidence="1">Uncharacterized protein</fullName>
    </submittedName>
</protein>
<sequence>MGLPPIRSFHQLLLPQGSRQLSAAN</sequence>
<evidence type="ECO:0000313" key="1">
    <source>
        <dbReference type="EMBL" id="JAE38338.1"/>
    </source>
</evidence>
<name>A0A0A9HZI4_ARUDO</name>
<reference evidence="1" key="1">
    <citation type="submission" date="2014-09" db="EMBL/GenBank/DDBJ databases">
        <authorList>
            <person name="Magalhaes I.L.F."/>
            <person name="Oliveira U."/>
            <person name="Santos F.R."/>
            <person name="Vidigal T.H.D.A."/>
            <person name="Brescovit A.D."/>
            <person name="Santos A.J."/>
        </authorList>
    </citation>
    <scope>NUCLEOTIDE SEQUENCE</scope>
    <source>
        <tissue evidence="1">Shoot tissue taken approximately 20 cm above the soil surface</tissue>
    </source>
</reference>
<proteinExistence type="predicted"/>
<dbReference type="EMBL" id="GBRH01159558">
    <property type="protein sequence ID" value="JAE38338.1"/>
    <property type="molecule type" value="Transcribed_RNA"/>
</dbReference>
<organism evidence="1">
    <name type="scientific">Arundo donax</name>
    <name type="common">Giant reed</name>
    <name type="synonym">Donax arundinaceus</name>
    <dbReference type="NCBI Taxonomy" id="35708"/>
    <lineage>
        <taxon>Eukaryota</taxon>
        <taxon>Viridiplantae</taxon>
        <taxon>Streptophyta</taxon>
        <taxon>Embryophyta</taxon>
        <taxon>Tracheophyta</taxon>
        <taxon>Spermatophyta</taxon>
        <taxon>Magnoliopsida</taxon>
        <taxon>Liliopsida</taxon>
        <taxon>Poales</taxon>
        <taxon>Poaceae</taxon>
        <taxon>PACMAD clade</taxon>
        <taxon>Arundinoideae</taxon>
        <taxon>Arundineae</taxon>
        <taxon>Arundo</taxon>
    </lineage>
</organism>
<accession>A0A0A9HZI4</accession>